<keyword evidence="1" id="KW-0472">Membrane</keyword>
<evidence type="ECO:0000313" key="2">
    <source>
        <dbReference type="EMBL" id="DAG04787.1"/>
    </source>
</evidence>
<reference evidence="2" key="1">
    <citation type="journal article" date="2021" name="Proc. Natl. Acad. Sci. U.S.A.">
        <title>A Catalog of Tens of Thousands of Viruses from Human Metagenomes Reveals Hidden Associations with Chronic Diseases.</title>
        <authorList>
            <person name="Tisza M.J."/>
            <person name="Buck C.B."/>
        </authorList>
    </citation>
    <scope>NUCLEOTIDE SEQUENCE</scope>
    <source>
        <strain evidence="2">CtGa111</strain>
    </source>
</reference>
<keyword evidence="1" id="KW-1133">Transmembrane helix</keyword>
<proteinExistence type="predicted"/>
<keyword evidence="1" id="KW-0812">Transmembrane</keyword>
<organism evidence="2">
    <name type="scientific">Siphoviridae sp. ctGa111</name>
    <dbReference type="NCBI Taxonomy" id="2825413"/>
    <lineage>
        <taxon>Viruses</taxon>
        <taxon>Duplodnaviria</taxon>
        <taxon>Heunggongvirae</taxon>
        <taxon>Uroviricota</taxon>
        <taxon>Caudoviricetes</taxon>
    </lineage>
</organism>
<accession>A0A8S5VDU0</accession>
<feature type="transmembrane region" description="Helical" evidence="1">
    <location>
        <begin position="12"/>
        <end position="39"/>
    </location>
</feature>
<dbReference type="EMBL" id="BK016245">
    <property type="protein sequence ID" value="DAG04787.1"/>
    <property type="molecule type" value="Genomic_DNA"/>
</dbReference>
<protein>
    <submittedName>
        <fullName evidence="2">Uncharacterized protein</fullName>
    </submittedName>
</protein>
<evidence type="ECO:0000256" key="1">
    <source>
        <dbReference type="SAM" id="Phobius"/>
    </source>
</evidence>
<sequence>MKHPWPLLRKHIRGCLLFAVECAHVLRLLFLILIGGVLMPRKKKVLDSVDASIPTKEKWECTRCEHSYEAPTGHFYKNSFSQLFKNRGGFSTLCKECVNELFDEYTKRYESERTACMILCHMLDFPFYNSLYDSIVQNSGSCKPGMYARALSCRQYQFQTFATVLTNGELNKNALDVRDEKEQKWSKAEIQARDDVISVVGYDPFEGHSENDRRYLFSDLIKYFEDGIEDDPYKLSQIIQVVINNGQIRKIDFRLAQLDPMNSADTIKSLNDIKVKLVSNNDKIAKENEISVKNRSNKDAGRNTLTFLMKDMREKDIAGAEANFYDQLRSPGTQWAADMSVKAIKENAFFDENDMQEIFDTQRELIDKFQKESDDAKEKYRLSLIENQRLKELLEDAGIDASVKDTDGDAV</sequence>
<name>A0A8S5VDU0_9CAUD</name>